<dbReference type="PANTHER" id="PTHR24093">
    <property type="entry name" value="CATION TRANSPORTING ATPASE"/>
    <property type="match status" value="1"/>
</dbReference>
<evidence type="ECO:0000256" key="5">
    <source>
        <dbReference type="ARBA" id="ARBA00022840"/>
    </source>
</evidence>
<dbReference type="GO" id="GO:0005388">
    <property type="term" value="F:P-type calcium transporter activity"/>
    <property type="evidence" value="ECO:0007669"/>
    <property type="project" value="TreeGrafter"/>
</dbReference>
<dbReference type="Pfam" id="PF00689">
    <property type="entry name" value="Cation_ATPase_C"/>
    <property type="match status" value="1"/>
</dbReference>
<evidence type="ECO:0000256" key="4">
    <source>
        <dbReference type="ARBA" id="ARBA00022741"/>
    </source>
</evidence>
<accession>J3NLP3</accession>
<dbReference type="InterPro" id="IPR008250">
    <property type="entry name" value="ATPase_P-typ_transduc_dom_A_sf"/>
</dbReference>
<keyword evidence="3" id="KW-0479">Metal-binding</keyword>
<dbReference type="Pfam" id="PF13246">
    <property type="entry name" value="Cation_ATPase"/>
    <property type="match status" value="1"/>
</dbReference>
<evidence type="ECO:0000313" key="14">
    <source>
        <dbReference type="EnsemblFungi" id="EJT82219"/>
    </source>
</evidence>
<dbReference type="InterPro" id="IPR018303">
    <property type="entry name" value="ATPase_P-typ_P_site"/>
</dbReference>
<dbReference type="SUPFAM" id="SSF81660">
    <property type="entry name" value="Metal cation-transporting ATPase, ATP-binding domain N"/>
    <property type="match status" value="1"/>
</dbReference>
<dbReference type="GeneID" id="20342651"/>
<dbReference type="InterPro" id="IPR044492">
    <property type="entry name" value="P_typ_ATPase_HD_dom"/>
</dbReference>
<dbReference type="GO" id="GO:0005524">
    <property type="term" value="F:ATP binding"/>
    <property type="evidence" value="ECO:0007669"/>
    <property type="project" value="UniProtKB-KW"/>
</dbReference>
<evidence type="ECO:0000313" key="13">
    <source>
        <dbReference type="EMBL" id="EJT82219.1"/>
    </source>
</evidence>
<dbReference type="EnsemblFungi" id="EJT82219">
    <property type="protein sequence ID" value="EJT82219"/>
    <property type="gene ID" value="GGTG_02193"/>
</dbReference>
<evidence type="ECO:0000256" key="7">
    <source>
        <dbReference type="ARBA" id="ARBA00022967"/>
    </source>
</evidence>
<dbReference type="GO" id="GO:0006874">
    <property type="term" value="P:intracellular calcium ion homeostasis"/>
    <property type="evidence" value="ECO:0007669"/>
    <property type="project" value="TreeGrafter"/>
</dbReference>
<evidence type="ECO:0000256" key="1">
    <source>
        <dbReference type="ARBA" id="ARBA00004127"/>
    </source>
</evidence>
<feature type="transmembrane region" description="Helical" evidence="11">
    <location>
        <begin position="899"/>
        <end position="918"/>
    </location>
</feature>
<dbReference type="Pfam" id="PF00690">
    <property type="entry name" value="Cation_ATPase_N"/>
    <property type="match status" value="1"/>
</dbReference>
<dbReference type="SFLD" id="SFLDS00003">
    <property type="entry name" value="Haloacid_Dehalogenase"/>
    <property type="match status" value="1"/>
</dbReference>
<dbReference type="PROSITE" id="PS00154">
    <property type="entry name" value="ATPASE_E1_E2"/>
    <property type="match status" value="1"/>
</dbReference>
<organism evidence="13">
    <name type="scientific">Gaeumannomyces tritici (strain R3-111a-1)</name>
    <name type="common">Wheat and barley take-all root rot fungus</name>
    <name type="synonym">Gaeumannomyces graminis var. tritici</name>
    <dbReference type="NCBI Taxonomy" id="644352"/>
    <lineage>
        <taxon>Eukaryota</taxon>
        <taxon>Fungi</taxon>
        <taxon>Dikarya</taxon>
        <taxon>Ascomycota</taxon>
        <taxon>Pezizomycotina</taxon>
        <taxon>Sordariomycetes</taxon>
        <taxon>Sordariomycetidae</taxon>
        <taxon>Magnaporthales</taxon>
        <taxon>Magnaporthaceae</taxon>
        <taxon>Gaeumannomyces</taxon>
    </lineage>
</organism>
<dbReference type="FunFam" id="2.70.150.10:FF:000028">
    <property type="entry name" value="Calcium-transporting ATPase"/>
    <property type="match status" value="1"/>
</dbReference>
<dbReference type="InterPro" id="IPR001757">
    <property type="entry name" value="P_typ_ATPase"/>
</dbReference>
<feature type="transmembrane region" description="Helical" evidence="11">
    <location>
        <begin position="1044"/>
        <end position="1065"/>
    </location>
</feature>
<name>J3NLP3_GAET3</name>
<dbReference type="NCBIfam" id="TIGR01494">
    <property type="entry name" value="ATPase_P-type"/>
    <property type="match status" value="1"/>
</dbReference>
<dbReference type="Gene3D" id="3.40.50.1000">
    <property type="entry name" value="HAD superfamily/HAD-like"/>
    <property type="match status" value="1"/>
</dbReference>
<dbReference type="GO" id="GO:0016887">
    <property type="term" value="F:ATP hydrolysis activity"/>
    <property type="evidence" value="ECO:0007669"/>
    <property type="project" value="InterPro"/>
</dbReference>
<dbReference type="GO" id="GO:0005886">
    <property type="term" value="C:plasma membrane"/>
    <property type="evidence" value="ECO:0007669"/>
    <property type="project" value="TreeGrafter"/>
</dbReference>
<proteinExistence type="predicted"/>
<dbReference type="InterPro" id="IPR059000">
    <property type="entry name" value="ATPase_P-type_domA"/>
</dbReference>
<keyword evidence="2 11" id="KW-0812">Transmembrane</keyword>
<dbReference type="InterPro" id="IPR036412">
    <property type="entry name" value="HAD-like_sf"/>
</dbReference>
<dbReference type="AlphaFoldDB" id="J3NLP3"/>
<dbReference type="SFLD" id="SFLDF00027">
    <property type="entry name" value="p-type_atpase"/>
    <property type="match status" value="1"/>
</dbReference>
<reference evidence="13" key="3">
    <citation type="submission" date="2010-09" db="EMBL/GenBank/DDBJ databases">
        <title>Annotation of Gaeumannomyces graminis var. tritici R3-111a-1.</title>
        <authorList>
            <consortium name="The Broad Institute Genome Sequencing Platform"/>
            <person name="Ma L.-J."/>
            <person name="Dead R."/>
            <person name="Young S.K."/>
            <person name="Zeng Q."/>
            <person name="Gargeya S."/>
            <person name="Fitzgerald M."/>
            <person name="Haas B."/>
            <person name="Abouelleil A."/>
            <person name="Alvarado L."/>
            <person name="Arachchi H.M."/>
            <person name="Berlin A."/>
            <person name="Brown A."/>
            <person name="Chapman S.B."/>
            <person name="Chen Z."/>
            <person name="Dunbar C."/>
            <person name="Freedman E."/>
            <person name="Gearin G."/>
            <person name="Gellesch M."/>
            <person name="Goldberg J."/>
            <person name="Griggs A."/>
            <person name="Gujja S."/>
            <person name="Heiman D."/>
            <person name="Howarth C."/>
            <person name="Larson L."/>
            <person name="Lui A."/>
            <person name="MacDonald P.J.P."/>
            <person name="Mehta T."/>
            <person name="Montmayeur A."/>
            <person name="Murphy C."/>
            <person name="Neiman D."/>
            <person name="Pearson M."/>
            <person name="Priest M."/>
            <person name="Roberts A."/>
            <person name="Saif S."/>
            <person name="Shea T."/>
            <person name="Shenoy N."/>
            <person name="Sisk P."/>
            <person name="Stolte C."/>
            <person name="Sykes S."/>
            <person name="Yandava C."/>
            <person name="Wortman J."/>
            <person name="Nusbaum C."/>
            <person name="Birren B."/>
        </authorList>
    </citation>
    <scope>NUCLEOTIDE SEQUENCE</scope>
    <source>
        <strain evidence="13">R3-111a-1</strain>
    </source>
</reference>
<dbReference type="VEuPathDB" id="FungiDB:GGTG_02193"/>
<dbReference type="PRINTS" id="PR00121">
    <property type="entry name" value="NAKATPASE"/>
</dbReference>
<dbReference type="STRING" id="644352.J3NLP3"/>
<dbReference type="InterPro" id="IPR023214">
    <property type="entry name" value="HAD_sf"/>
</dbReference>
<dbReference type="HOGENOM" id="CLU_002360_9_3_1"/>
<feature type="transmembrane region" description="Helical" evidence="11">
    <location>
        <begin position="168"/>
        <end position="188"/>
    </location>
</feature>
<dbReference type="Gene3D" id="3.40.1110.10">
    <property type="entry name" value="Calcium-transporting ATPase, cytoplasmic domain N"/>
    <property type="match status" value="1"/>
</dbReference>
<feature type="transmembrane region" description="Helical" evidence="11">
    <location>
        <begin position="364"/>
        <end position="389"/>
    </location>
</feature>
<feature type="transmembrane region" description="Helical" evidence="11">
    <location>
        <begin position="870"/>
        <end position="893"/>
    </location>
</feature>
<dbReference type="GO" id="GO:0046872">
    <property type="term" value="F:metal ion binding"/>
    <property type="evidence" value="ECO:0007669"/>
    <property type="project" value="UniProtKB-KW"/>
</dbReference>
<dbReference type="SUPFAM" id="SSF81653">
    <property type="entry name" value="Calcium ATPase, transduction domain A"/>
    <property type="match status" value="1"/>
</dbReference>
<evidence type="ECO:0000259" key="12">
    <source>
        <dbReference type="SMART" id="SM00831"/>
    </source>
</evidence>
<protein>
    <recommendedName>
        <fullName evidence="12">Cation-transporting P-type ATPase N-terminal domain-containing protein</fullName>
    </recommendedName>
</protein>
<evidence type="ECO:0000313" key="15">
    <source>
        <dbReference type="Proteomes" id="UP000006039"/>
    </source>
</evidence>
<dbReference type="InterPro" id="IPR006068">
    <property type="entry name" value="ATPase_P-typ_cation-transptr_C"/>
</dbReference>
<comment type="subcellular location">
    <subcellularLocation>
        <location evidence="1">Endomembrane system</location>
        <topology evidence="1">Multi-pass membrane protein</topology>
    </subcellularLocation>
</comment>
<dbReference type="eggNOG" id="KOG0204">
    <property type="taxonomic scope" value="Eukaryota"/>
</dbReference>
<evidence type="ECO:0000256" key="2">
    <source>
        <dbReference type="ARBA" id="ARBA00022692"/>
    </source>
</evidence>
<evidence type="ECO:0000256" key="11">
    <source>
        <dbReference type="SAM" id="Phobius"/>
    </source>
</evidence>
<sequence length="1216" mass="130176">MGNGPETRRASPLRAAEHPTAAPHDASSHDAGSRLSGAGPTVAVNTKFHLSPDQLFRLLDQRNPPDLHSIGGLQGLCEGLRTDPSTGLSADETELDDVIAPRRAASVTGDLYDGSVPLPRPSSPAPFPQGPPSAPFSDRRRVFGENRLPEPKTTSFVALMWRSLNNKLMFLLAASAVVSLALGVSQVTVSGGSAVAKVGWMQSATIIGAILATVIATAANDYQKNYKFRKLSQKCQDRQVTAIRSGTCCRVSIFDVVVGDILRVEPGNVLAADGVLVEASRLFCDESHLSGEAELASKVPADEFYGDGSSAFANPFMYSGATVSQGIGTYVVTAVGVNSSSGRTAMSLRNEVETTLLQQKLARLAGSIVVLGSVIGLLYFVSLFTRFLVNISTRSASASPREKGEMFLNVFMLAIAVVVIAVPEGLSLAVAVALASASTRMLKDNILARLLQSCEVMGSATTVCLDKTGTLTRNEMTVASGLIGCEEEFGPEDDRSCASRDTDNTAMSSFGNSQTASRLAGDLASDVKWLLKLSIAANSTAFEQDGTFVGGSTEVALLKFAREHLAMGPLAEERANVQVVDRFPFDADRKYMATIIKHGDKHLMLVKGAAEVVLGDCATTLENTKKNFNPRGELVVADVDESKREMFESTTHSHARNLLRPVAVAYRDLDSWPPIAALGAAEDPTDTAASFDVLSRHQLTFVAMFALHDPLRPEAITSVRQCRRAGISVRLLTGDNLAIAEAIAMKCGIYRAGGIAMDGPTFRRLTPEQANAVLPRLQVLARSNANDKAMLVTALKRLGETVAVAGDGTNDALALKEADIGFSMGSSGTEVAKQASSIVVLDDNFASIVKALAWGRRIIQSVQKYCQFQFTLNLTAAVITIVSTLVSGVNASVFQVVQLLWLNLVMDILTAVSFSMDYPPAYLMRRGPEPRNSPLTSTAMWKMILGQSIYQLAVVFALHYAGSSHFWPDADRAQVQTVVFNAYMFMQVFNQLNCRRVDNGLDVFEGLLEDIWFLGVQALSVFGQILIVFTGGNTFGTVPLTGQQWGWSVMLGILVIPVGVVIRYIPDAWVTSTSRALEPLAWPLLVVFRRSRTKKADTKRQETGDANAAAQGTFADGAQKPRGWLAGVLGRKEQQHSPELALTAVDGAAPTRRPAAAVVETRPGSQEPLDLLAAIEASKHGADGALAGLHVHPDTAKDNPVAATSVPYPRRPPTQM</sequence>
<reference evidence="13" key="2">
    <citation type="submission" date="2010-07" db="EMBL/GenBank/DDBJ databases">
        <authorList>
            <consortium name="The Broad Institute Genome Sequencing Platform"/>
            <consortium name="Broad Institute Genome Sequencing Center for Infectious Disease"/>
            <person name="Ma L.-J."/>
            <person name="Dead R."/>
            <person name="Young S."/>
            <person name="Zeng Q."/>
            <person name="Koehrsen M."/>
            <person name="Alvarado L."/>
            <person name="Berlin A."/>
            <person name="Chapman S.B."/>
            <person name="Chen Z."/>
            <person name="Freedman E."/>
            <person name="Gellesch M."/>
            <person name="Goldberg J."/>
            <person name="Griggs A."/>
            <person name="Gujja S."/>
            <person name="Heilman E.R."/>
            <person name="Heiman D."/>
            <person name="Hepburn T."/>
            <person name="Howarth C."/>
            <person name="Jen D."/>
            <person name="Larson L."/>
            <person name="Mehta T."/>
            <person name="Neiman D."/>
            <person name="Pearson M."/>
            <person name="Roberts A."/>
            <person name="Saif S."/>
            <person name="Shea T."/>
            <person name="Shenoy N."/>
            <person name="Sisk P."/>
            <person name="Stolte C."/>
            <person name="Sykes S."/>
            <person name="Walk T."/>
            <person name="White J."/>
            <person name="Yandava C."/>
            <person name="Haas B."/>
            <person name="Nusbaum C."/>
            <person name="Birren B."/>
        </authorList>
    </citation>
    <scope>NUCLEOTIDE SEQUENCE</scope>
    <source>
        <strain evidence="13">R3-111a-1</strain>
    </source>
</reference>
<evidence type="ECO:0000256" key="9">
    <source>
        <dbReference type="ARBA" id="ARBA00023136"/>
    </source>
</evidence>
<feature type="compositionally biased region" description="Pro residues" evidence="10">
    <location>
        <begin position="118"/>
        <end position="134"/>
    </location>
</feature>
<feature type="transmembrane region" description="Helical" evidence="11">
    <location>
        <begin position="200"/>
        <end position="220"/>
    </location>
</feature>
<dbReference type="GO" id="GO:0012505">
    <property type="term" value="C:endomembrane system"/>
    <property type="evidence" value="ECO:0007669"/>
    <property type="project" value="UniProtKB-SubCell"/>
</dbReference>
<dbReference type="Gene3D" id="2.70.150.10">
    <property type="entry name" value="Calcium-transporting ATPase, cytoplasmic transduction domain A"/>
    <property type="match status" value="1"/>
</dbReference>
<dbReference type="PRINTS" id="PR00119">
    <property type="entry name" value="CATATPASE"/>
</dbReference>
<keyword evidence="5" id="KW-0067">ATP-binding</keyword>
<reference evidence="14" key="4">
    <citation type="journal article" date="2015" name="G3 (Bethesda)">
        <title>Genome sequences of three phytopathogenic species of the Magnaporthaceae family of fungi.</title>
        <authorList>
            <person name="Okagaki L.H."/>
            <person name="Nunes C.C."/>
            <person name="Sailsbery J."/>
            <person name="Clay B."/>
            <person name="Brown D."/>
            <person name="John T."/>
            <person name="Oh Y."/>
            <person name="Young N."/>
            <person name="Fitzgerald M."/>
            <person name="Haas B.J."/>
            <person name="Zeng Q."/>
            <person name="Young S."/>
            <person name="Adiconis X."/>
            <person name="Fan L."/>
            <person name="Levin J.Z."/>
            <person name="Mitchell T.K."/>
            <person name="Okubara P.A."/>
            <person name="Farman M.L."/>
            <person name="Kohn L.M."/>
            <person name="Birren B."/>
            <person name="Ma L.-J."/>
            <person name="Dean R.A."/>
        </authorList>
    </citation>
    <scope>NUCLEOTIDE SEQUENCE</scope>
    <source>
        <strain evidence="14">R3-111a-1</strain>
    </source>
</reference>
<evidence type="ECO:0000256" key="8">
    <source>
        <dbReference type="ARBA" id="ARBA00022989"/>
    </source>
</evidence>
<dbReference type="PANTHER" id="PTHR24093:SF369">
    <property type="entry name" value="CALCIUM-TRANSPORTING ATPASE"/>
    <property type="match status" value="1"/>
</dbReference>
<evidence type="ECO:0000256" key="3">
    <source>
        <dbReference type="ARBA" id="ARBA00022723"/>
    </source>
</evidence>
<feature type="transmembrane region" description="Helical" evidence="11">
    <location>
        <begin position="409"/>
        <end position="435"/>
    </location>
</feature>
<dbReference type="SMART" id="SM00831">
    <property type="entry name" value="Cation_ATPase_N"/>
    <property type="match status" value="1"/>
</dbReference>
<feature type="region of interest" description="Disordered" evidence="10">
    <location>
        <begin position="1"/>
        <end position="40"/>
    </location>
</feature>
<dbReference type="InterPro" id="IPR004014">
    <property type="entry name" value="ATPase_P-typ_cation-transptr_N"/>
</dbReference>
<dbReference type="OrthoDB" id="3352408at2759"/>
<feature type="transmembrane region" description="Helical" evidence="11">
    <location>
        <begin position="1011"/>
        <end position="1032"/>
    </location>
</feature>
<keyword evidence="4" id="KW-0547">Nucleotide-binding</keyword>
<keyword evidence="6" id="KW-0460">Magnesium</keyword>
<dbReference type="Proteomes" id="UP000006039">
    <property type="component" value="Unassembled WGS sequence"/>
</dbReference>
<feature type="domain" description="Cation-transporting P-type ATPase N-terminal" evidence="12">
    <location>
        <begin position="66"/>
        <end position="184"/>
    </location>
</feature>
<keyword evidence="9 11" id="KW-0472">Membrane</keyword>
<dbReference type="Pfam" id="PF00122">
    <property type="entry name" value="E1-E2_ATPase"/>
    <property type="match status" value="1"/>
</dbReference>
<feature type="region of interest" description="Disordered" evidence="10">
    <location>
        <begin position="110"/>
        <end position="138"/>
    </location>
</feature>
<feature type="region of interest" description="Disordered" evidence="10">
    <location>
        <begin position="1189"/>
        <end position="1216"/>
    </location>
</feature>
<reference evidence="15" key="1">
    <citation type="submission" date="2010-07" db="EMBL/GenBank/DDBJ databases">
        <title>The genome sequence of Gaeumannomyces graminis var. tritici strain R3-111a-1.</title>
        <authorList>
            <consortium name="The Broad Institute Genome Sequencing Platform"/>
            <person name="Ma L.-J."/>
            <person name="Dead R."/>
            <person name="Young S."/>
            <person name="Zeng Q."/>
            <person name="Koehrsen M."/>
            <person name="Alvarado L."/>
            <person name="Berlin A."/>
            <person name="Chapman S.B."/>
            <person name="Chen Z."/>
            <person name="Freedman E."/>
            <person name="Gellesch M."/>
            <person name="Goldberg J."/>
            <person name="Griggs A."/>
            <person name="Gujja S."/>
            <person name="Heilman E.R."/>
            <person name="Heiman D."/>
            <person name="Hepburn T."/>
            <person name="Howarth C."/>
            <person name="Jen D."/>
            <person name="Larson L."/>
            <person name="Mehta T."/>
            <person name="Neiman D."/>
            <person name="Pearson M."/>
            <person name="Roberts A."/>
            <person name="Saif S."/>
            <person name="Shea T."/>
            <person name="Shenoy N."/>
            <person name="Sisk P."/>
            <person name="Stolte C."/>
            <person name="Sykes S."/>
            <person name="Walk T."/>
            <person name="White J."/>
            <person name="Yandava C."/>
            <person name="Haas B."/>
            <person name="Nusbaum C."/>
            <person name="Birren B."/>
        </authorList>
    </citation>
    <scope>NUCLEOTIDE SEQUENCE [LARGE SCALE GENOMIC DNA]</scope>
    <source>
        <strain evidence="15">R3-111a-1</strain>
    </source>
</reference>
<evidence type="ECO:0000256" key="10">
    <source>
        <dbReference type="SAM" id="MobiDB-lite"/>
    </source>
</evidence>
<keyword evidence="15" id="KW-1185">Reference proteome</keyword>
<dbReference type="RefSeq" id="XP_009218228.1">
    <property type="nucleotide sequence ID" value="XM_009219964.1"/>
</dbReference>
<dbReference type="SFLD" id="SFLDG00002">
    <property type="entry name" value="C1.7:_P-type_atpase_like"/>
    <property type="match status" value="1"/>
</dbReference>
<keyword evidence="7" id="KW-1278">Translocase</keyword>
<evidence type="ECO:0000256" key="6">
    <source>
        <dbReference type="ARBA" id="ARBA00022842"/>
    </source>
</evidence>
<dbReference type="EMBL" id="GL385395">
    <property type="protein sequence ID" value="EJT82219.1"/>
    <property type="molecule type" value="Genomic_DNA"/>
</dbReference>
<dbReference type="SUPFAM" id="SSF81665">
    <property type="entry name" value="Calcium ATPase, transmembrane domain M"/>
    <property type="match status" value="1"/>
</dbReference>
<keyword evidence="8 11" id="KW-1133">Transmembrane helix</keyword>
<dbReference type="SUPFAM" id="SSF56784">
    <property type="entry name" value="HAD-like"/>
    <property type="match status" value="1"/>
</dbReference>
<dbReference type="InterPro" id="IPR023299">
    <property type="entry name" value="ATPase_P-typ_cyto_dom_N"/>
</dbReference>
<dbReference type="InterPro" id="IPR023298">
    <property type="entry name" value="ATPase_P-typ_TM_dom_sf"/>
</dbReference>
<reference evidence="14" key="5">
    <citation type="submission" date="2018-04" db="UniProtKB">
        <authorList>
            <consortium name="EnsemblFungi"/>
        </authorList>
    </citation>
    <scope>IDENTIFICATION</scope>
    <source>
        <strain evidence="14">R3-111a-1</strain>
    </source>
</reference>
<gene>
    <name evidence="14" type="primary">20342651</name>
    <name evidence="13" type="ORF">GGTG_02193</name>
</gene>
<dbReference type="Gene3D" id="1.20.1110.10">
    <property type="entry name" value="Calcium-transporting ATPase, transmembrane domain"/>
    <property type="match status" value="1"/>
</dbReference>